<dbReference type="Proteomes" id="UP001179952">
    <property type="component" value="Unassembled WGS sequence"/>
</dbReference>
<keyword evidence="2" id="KW-1185">Reference proteome</keyword>
<proteinExistence type="predicted"/>
<organism evidence="1 2">
    <name type="scientific">Acorus gramineus</name>
    <name type="common">Dwarf sweet flag</name>
    <dbReference type="NCBI Taxonomy" id="55184"/>
    <lineage>
        <taxon>Eukaryota</taxon>
        <taxon>Viridiplantae</taxon>
        <taxon>Streptophyta</taxon>
        <taxon>Embryophyta</taxon>
        <taxon>Tracheophyta</taxon>
        <taxon>Spermatophyta</taxon>
        <taxon>Magnoliopsida</taxon>
        <taxon>Liliopsida</taxon>
        <taxon>Acoraceae</taxon>
        <taxon>Acorus</taxon>
    </lineage>
</organism>
<evidence type="ECO:0000313" key="2">
    <source>
        <dbReference type="Proteomes" id="UP001179952"/>
    </source>
</evidence>
<comment type="caution">
    <text evidence="1">The sequence shown here is derived from an EMBL/GenBank/DDBJ whole genome shotgun (WGS) entry which is preliminary data.</text>
</comment>
<accession>A0AAV9BLT1</accession>
<dbReference type="EMBL" id="JAUJYN010000002">
    <property type="protein sequence ID" value="KAK1277367.1"/>
    <property type="molecule type" value="Genomic_DNA"/>
</dbReference>
<sequence length="85" mass="9510">MYMFFFSLLSLSLSPSSLFVFLLPLCLSFVFPYMKTLLPFLTPTASPTGTASHTIHVTPSSTNNDTPYRHLILFGYQGVQISNSR</sequence>
<gene>
    <name evidence="1" type="ORF">QJS04_geneDACA014778</name>
</gene>
<reference evidence="1" key="2">
    <citation type="submission" date="2023-06" db="EMBL/GenBank/DDBJ databases">
        <authorList>
            <person name="Ma L."/>
            <person name="Liu K.-W."/>
            <person name="Li Z."/>
            <person name="Hsiao Y.-Y."/>
            <person name="Qi Y."/>
            <person name="Fu T."/>
            <person name="Tang G."/>
            <person name="Zhang D."/>
            <person name="Sun W.-H."/>
            <person name="Liu D.-K."/>
            <person name="Li Y."/>
            <person name="Chen G.-Z."/>
            <person name="Liu X.-D."/>
            <person name="Liao X.-Y."/>
            <person name="Jiang Y.-T."/>
            <person name="Yu X."/>
            <person name="Hao Y."/>
            <person name="Huang J."/>
            <person name="Zhao X.-W."/>
            <person name="Ke S."/>
            <person name="Chen Y.-Y."/>
            <person name="Wu W.-L."/>
            <person name="Hsu J.-L."/>
            <person name="Lin Y.-F."/>
            <person name="Huang M.-D."/>
            <person name="Li C.-Y."/>
            <person name="Huang L."/>
            <person name="Wang Z.-W."/>
            <person name="Zhao X."/>
            <person name="Zhong W.-Y."/>
            <person name="Peng D.-H."/>
            <person name="Ahmad S."/>
            <person name="Lan S."/>
            <person name="Zhang J.-S."/>
            <person name="Tsai W.-C."/>
            <person name="Van De Peer Y."/>
            <person name="Liu Z.-J."/>
        </authorList>
    </citation>
    <scope>NUCLEOTIDE SEQUENCE</scope>
    <source>
        <strain evidence="1">SCP</strain>
        <tissue evidence="1">Leaves</tissue>
    </source>
</reference>
<dbReference type="AlphaFoldDB" id="A0AAV9BLT1"/>
<reference evidence="1" key="1">
    <citation type="journal article" date="2023" name="Nat. Commun.">
        <title>Diploid and tetraploid genomes of Acorus and the evolution of monocots.</title>
        <authorList>
            <person name="Ma L."/>
            <person name="Liu K.W."/>
            <person name="Li Z."/>
            <person name="Hsiao Y.Y."/>
            <person name="Qi Y."/>
            <person name="Fu T."/>
            <person name="Tang G.D."/>
            <person name="Zhang D."/>
            <person name="Sun W.H."/>
            <person name="Liu D.K."/>
            <person name="Li Y."/>
            <person name="Chen G.Z."/>
            <person name="Liu X.D."/>
            <person name="Liao X.Y."/>
            <person name="Jiang Y.T."/>
            <person name="Yu X."/>
            <person name="Hao Y."/>
            <person name="Huang J."/>
            <person name="Zhao X.W."/>
            <person name="Ke S."/>
            <person name="Chen Y.Y."/>
            <person name="Wu W.L."/>
            <person name="Hsu J.L."/>
            <person name="Lin Y.F."/>
            <person name="Huang M.D."/>
            <person name="Li C.Y."/>
            <person name="Huang L."/>
            <person name="Wang Z.W."/>
            <person name="Zhao X."/>
            <person name="Zhong W.Y."/>
            <person name="Peng D.H."/>
            <person name="Ahmad S."/>
            <person name="Lan S."/>
            <person name="Zhang J.S."/>
            <person name="Tsai W.C."/>
            <person name="Van de Peer Y."/>
            <person name="Liu Z.J."/>
        </authorList>
    </citation>
    <scope>NUCLEOTIDE SEQUENCE</scope>
    <source>
        <strain evidence="1">SCP</strain>
    </source>
</reference>
<evidence type="ECO:0008006" key="3">
    <source>
        <dbReference type="Google" id="ProtNLM"/>
    </source>
</evidence>
<name>A0AAV9BLT1_ACOGR</name>
<evidence type="ECO:0000313" key="1">
    <source>
        <dbReference type="EMBL" id="KAK1277367.1"/>
    </source>
</evidence>
<protein>
    <recommendedName>
        <fullName evidence="3">Secreted protein</fullName>
    </recommendedName>
</protein>